<name>A0A0A2MR50_9FLAO</name>
<gene>
    <name evidence="1" type="ORF">Q766_01485</name>
</gene>
<comment type="caution">
    <text evidence="1">The sequence shown here is derived from an EMBL/GenBank/DDBJ whole genome shotgun (WGS) entry which is preliminary data.</text>
</comment>
<dbReference type="AlphaFoldDB" id="A0A0A2MR50"/>
<dbReference type="STRING" id="1121898.GCA_000422725_00769"/>
<sequence>MILLFITGCGFAQNKLVNTSSADTLKISSHKEFGYSIKPPVWFKEKISQDNIYGGTFPAIDQIENAVIITGFKKTDFTSFEDFTRIYITGNTFGKPALFSKEHIWYGRNEYDLKKIPHGVSSRVFTFYKNKIYHNQFVLLETSNAFLFINFCATPETYDKNFTKFTEFLESIITE</sequence>
<evidence type="ECO:0000313" key="1">
    <source>
        <dbReference type="EMBL" id="KGO94814.1"/>
    </source>
</evidence>
<protein>
    <recommendedName>
        <fullName evidence="3">PsbP C-terminal domain-containing protein</fullName>
    </recommendedName>
</protein>
<evidence type="ECO:0008006" key="3">
    <source>
        <dbReference type="Google" id="ProtNLM"/>
    </source>
</evidence>
<organism evidence="1 2">
    <name type="scientific">Flavobacterium subsaxonicum WB 4.1-42 = DSM 21790</name>
    <dbReference type="NCBI Taxonomy" id="1121898"/>
    <lineage>
        <taxon>Bacteria</taxon>
        <taxon>Pseudomonadati</taxon>
        <taxon>Bacteroidota</taxon>
        <taxon>Flavobacteriia</taxon>
        <taxon>Flavobacteriales</taxon>
        <taxon>Flavobacteriaceae</taxon>
        <taxon>Flavobacterium</taxon>
    </lineage>
</organism>
<dbReference type="eggNOG" id="ENOG5033FKW">
    <property type="taxonomic scope" value="Bacteria"/>
</dbReference>
<proteinExistence type="predicted"/>
<dbReference type="Proteomes" id="UP000030111">
    <property type="component" value="Unassembled WGS sequence"/>
</dbReference>
<keyword evidence="2" id="KW-1185">Reference proteome</keyword>
<accession>A0A0A2MR50</accession>
<dbReference type="EMBL" id="JRLY01000001">
    <property type="protein sequence ID" value="KGO94814.1"/>
    <property type="molecule type" value="Genomic_DNA"/>
</dbReference>
<reference evidence="1 2" key="1">
    <citation type="submission" date="2013-09" db="EMBL/GenBank/DDBJ databases">
        <authorList>
            <person name="Zeng Z."/>
            <person name="Chen C."/>
        </authorList>
    </citation>
    <scope>NUCLEOTIDE SEQUENCE [LARGE SCALE GENOMIC DNA]</scope>
    <source>
        <strain evidence="1 2">WB 4.1-42</strain>
    </source>
</reference>
<evidence type="ECO:0000313" key="2">
    <source>
        <dbReference type="Proteomes" id="UP000030111"/>
    </source>
</evidence>